<dbReference type="PANTHER" id="PTHR33121:SF70">
    <property type="entry name" value="SIGNALING PROTEIN YKOW"/>
    <property type="match status" value="1"/>
</dbReference>
<dbReference type="SMART" id="SM00448">
    <property type="entry name" value="REC"/>
    <property type="match status" value="1"/>
</dbReference>
<dbReference type="RefSeq" id="WP_206643189.1">
    <property type="nucleotide sequence ID" value="NZ_CP071247.1"/>
</dbReference>
<sequence length="712" mass="79269">MLYPASTAQIPESTCKQEPYRLLVVDDDHFMRTAYRLALEKAGFGVTEASDGYTALSWLETHRFDAILLDARMPGLDGFSTCRQMRDFLGEDSTPIIIATGQEDDESIDAAFASGATDFAPKPLNWRILAQRLFSLIRASTANKHLVSRSFQISSLLRSSSEAILVLDRECVIRGAHQMERLPLVVAETLTEDRCFFECIPKSCVPSAMRAWQSALTEQQIHKFLLEFGAQKGSHTLEGRFIGGMESELLCLLQDHSEAFLTQRHMLQLTFRDPETGVSNAKHLLSELSLRLRNGKRLNRHTVLIRLAGSDLRLVEPRAGRQGIETLARMIVERIDTEVDTFVTASEVGELDEPPLIARISESDFVVVLSGLSSVGFATDFADILVRRLSNCYEISGFTCKLEWIAGVADSREGAASAEEFIGATACAIHSPNLENEGKRVRRYCQKLKQQIYRGLEIERLLHRDIADGALEMHYQPKFDLAGLSLVGVEALIRWNSDELGPIPPSQFIPMAEQTGLIVPLSHLVLDKVFDQMVEWREAGYPEVPISLNISGIHLNTRSIVDEFRAGMVQRNIDPHLVELEVTESIMVDKGSKALRNLNELRQMGVRVAIDDFGTGYSSFSYLRKLPIDCLKIDRSFIQSIHRDPTAQAIARAVITVGHDIGLHLVVEGVETADQLACLKELGCDSVQGFFTGRPTSSENFAPYFRGAQLAS</sequence>
<dbReference type="Gene3D" id="3.20.20.450">
    <property type="entry name" value="EAL domain"/>
    <property type="match status" value="1"/>
</dbReference>
<dbReference type="Gene3D" id="3.40.50.2300">
    <property type="match status" value="1"/>
</dbReference>
<dbReference type="PANTHER" id="PTHR33121">
    <property type="entry name" value="CYCLIC DI-GMP PHOSPHODIESTERASE PDEF"/>
    <property type="match status" value="1"/>
</dbReference>
<accession>A0ABX7MNW3</accession>
<dbReference type="SMART" id="SM00052">
    <property type="entry name" value="EAL"/>
    <property type="match status" value="1"/>
</dbReference>
<feature type="modified residue" description="4-aspartylphosphate" evidence="1">
    <location>
        <position position="70"/>
    </location>
</feature>
<feature type="domain" description="Response regulatory" evidence="2">
    <location>
        <begin position="21"/>
        <end position="137"/>
    </location>
</feature>
<evidence type="ECO:0000259" key="3">
    <source>
        <dbReference type="PROSITE" id="PS50883"/>
    </source>
</evidence>
<dbReference type="InterPro" id="IPR029787">
    <property type="entry name" value="Nucleotide_cyclase"/>
</dbReference>
<dbReference type="Proteomes" id="UP000663555">
    <property type="component" value="Chromosome"/>
</dbReference>
<organism evidence="4 5">
    <name type="scientific">Marinobacter salinisoli</name>
    <dbReference type="NCBI Taxonomy" id="2769486"/>
    <lineage>
        <taxon>Bacteria</taxon>
        <taxon>Pseudomonadati</taxon>
        <taxon>Pseudomonadota</taxon>
        <taxon>Gammaproteobacteria</taxon>
        <taxon>Pseudomonadales</taxon>
        <taxon>Marinobacteraceae</taxon>
        <taxon>Marinobacter</taxon>
    </lineage>
</organism>
<keyword evidence="5" id="KW-1185">Reference proteome</keyword>
<keyword evidence="1" id="KW-0597">Phosphoprotein</keyword>
<protein>
    <submittedName>
        <fullName evidence="4">EAL domain-containing protein</fullName>
    </submittedName>
</protein>
<evidence type="ECO:0000313" key="5">
    <source>
        <dbReference type="Proteomes" id="UP000663555"/>
    </source>
</evidence>
<dbReference type="SUPFAM" id="SSF52172">
    <property type="entry name" value="CheY-like"/>
    <property type="match status" value="1"/>
</dbReference>
<gene>
    <name evidence="4" type="ORF">LPB19_12275</name>
</gene>
<proteinExistence type="predicted"/>
<dbReference type="InterPro" id="IPR050706">
    <property type="entry name" value="Cyclic-di-GMP_PDE-like"/>
</dbReference>
<evidence type="ECO:0000256" key="1">
    <source>
        <dbReference type="PROSITE-ProRule" id="PRU00169"/>
    </source>
</evidence>
<dbReference type="Pfam" id="PF00072">
    <property type="entry name" value="Response_reg"/>
    <property type="match status" value="1"/>
</dbReference>
<dbReference type="InterPro" id="IPR043128">
    <property type="entry name" value="Rev_trsase/Diguanyl_cyclase"/>
</dbReference>
<evidence type="ECO:0000313" key="4">
    <source>
        <dbReference type="EMBL" id="QSP93967.1"/>
    </source>
</evidence>
<dbReference type="Pfam" id="PF00563">
    <property type="entry name" value="EAL"/>
    <property type="match status" value="1"/>
</dbReference>
<evidence type="ECO:0000259" key="2">
    <source>
        <dbReference type="PROSITE" id="PS50110"/>
    </source>
</evidence>
<dbReference type="InterPro" id="IPR035919">
    <property type="entry name" value="EAL_sf"/>
</dbReference>
<dbReference type="EMBL" id="CP071247">
    <property type="protein sequence ID" value="QSP93967.1"/>
    <property type="molecule type" value="Genomic_DNA"/>
</dbReference>
<name>A0ABX7MNW3_9GAMM</name>
<dbReference type="CDD" id="cd00156">
    <property type="entry name" value="REC"/>
    <property type="match status" value="1"/>
</dbReference>
<dbReference type="SUPFAM" id="SSF141868">
    <property type="entry name" value="EAL domain-like"/>
    <property type="match status" value="1"/>
</dbReference>
<dbReference type="Gene3D" id="3.30.70.270">
    <property type="match status" value="1"/>
</dbReference>
<dbReference type="InterPro" id="IPR011006">
    <property type="entry name" value="CheY-like_superfamily"/>
</dbReference>
<dbReference type="InterPro" id="IPR001789">
    <property type="entry name" value="Sig_transdc_resp-reg_receiver"/>
</dbReference>
<dbReference type="SUPFAM" id="SSF55073">
    <property type="entry name" value="Nucleotide cyclase"/>
    <property type="match status" value="1"/>
</dbReference>
<reference evidence="4 5" key="1">
    <citation type="submission" date="2021-03" db="EMBL/GenBank/DDBJ databases">
        <title>Genome sequencing of Marinobacter sp. LPB0319.</title>
        <authorList>
            <person name="Kim J."/>
        </authorList>
    </citation>
    <scope>NUCLEOTIDE SEQUENCE [LARGE SCALE GENOMIC DNA]</scope>
    <source>
        <strain evidence="4 5">LPB0319</strain>
    </source>
</reference>
<dbReference type="InterPro" id="IPR001633">
    <property type="entry name" value="EAL_dom"/>
</dbReference>
<dbReference type="CDD" id="cd01948">
    <property type="entry name" value="EAL"/>
    <property type="match status" value="1"/>
</dbReference>
<dbReference type="PROSITE" id="PS50110">
    <property type="entry name" value="RESPONSE_REGULATORY"/>
    <property type="match status" value="1"/>
</dbReference>
<feature type="domain" description="EAL" evidence="3">
    <location>
        <begin position="455"/>
        <end position="709"/>
    </location>
</feature>
<dbReference type="PROSITE" id="PS50883">
    <property type="entry name" value="EAL"/>
    <property type="match status" value="1"/>
</dbReference>